<sequence>MFGYRSSAPINRLPTELLSYIFTLSTQVASEPSSGTDQNTPDITPESVRVPLVISSVCRRWRAVSLSQSSLWAKICVSADLVDHTLSWKPTIDPRHIVSYLARSRSYPLDILIDARDPEWDFEESEMYDGTEQDDYVPKFLESNMMEAISLLIPHLPRWRSFTVLTDSWAQMRGGLQTINPYLTHYGAASLESLTLMRCNDFVAYCPTFQPAKRRGIDFLSKSPNSSKADIFPKLKHLSLRGVHLDWTALNDALSVSKSLITLELASHCEDVRPNLDQFHKLLKASPSLQKLSLNNSGPSLPLNLDNISRDYEPVSLPSLRDVAVGYRNPIEGRVTLELLKARNVKSLTVEDANYPGETGEIDAGSILTYIGTKESAPLDNHIFPVAYDLSPRRYEIAVATTPTTTNGSCSPKCTTCASDESNDSEDSPSAFPSLERVTLKGMQASPRPLRAFFSALPELRYLELSGMSIQAVQALLPSGSSPSSDASSSTPCPCPQLRTLCIRGSENLNTQELDFIVGGFAAERQKEGVDGLKKVDIHLTDAEKAAKLSRASSPGVVVNIFNDSTDDAGLDITDEELEDLAQAEMEAFLPGGTFNDPHFDAWYRSESTRWSFSF</sequence>
<reference evidence="1 2" key="1">
    <citation type="journal article" date="2018" name="Evol. Lett.">
        <title>Horizontal gene cluster transfer increased hallucinogenic mushroom diversity.</title>
        <authorList>
            <person name="Reynolds H.T."/>
            <person name="Vijayakumar V."/>
            <person name="Gluck-Thaler E."/>
            <person name="Korotkin H.B."/>
            <person name="Matheny P.B."/>
            <person name="Slot J.C."/>
        </authorList>
    </citation>
    <scope>NUCLEOTIDE SEQUENCE [LARGE SCALE GENOMIC DNA]</scope>
    <source>
        <strain evidence="1 2">2629</strain>
    </source>
</reference>
<dbReference type="InParanoid" id="A0A409WBB7"/>
<dbReference type="PANTHER" id="PTHR38926">
    <property type="entry name" value="F-BOX DOMAIN CONTAINING PROTEIN, EXPRESSED"/>
    <property type="match status" value="1"/>
</dbReference>
<keyword evidence="2" id="KW-1185">Reference proteome</keyword>
<dbReference type="PANTHER" id="PTHR38926:SF5">
    <property type="entry name" value="F-BOX AND LEUCINE-RICH REPEAT PROTEIN 6"/>
    <property type="match status" value="1"/>
</dbReference>
<gene>
    <name evidence="1" type="ORF">CVT24_002691</name>
</gene>
<comment type="caution">
    <text evidence="1">The sequence shown here is derived from an EMBL/GenBank/DDBJ whole genome shotgun (WGS) entry which is preliminary data.</text>
</comment>
<proteinExistence type="predicted"/>
<dbReference type="Gene3D" id="1.20.1280.50">
    <property type="match status" value="1"/>
</dbReference>
<dbReference type="Gene3D" id="3.80.10.10">
    <property type="entry name" value="Ribonuclease Inhibitor"/>
    <property type="match status" value="2"/>
</dbReference>
<dbReference type="SUPFAM" id="SSF52047">
    <property type="entry name" value="RNI-like"/>
    <property type="match status" value="1"/>
</dbReference>
<evidence type="ECO:0000313" key="1">
    <source>
        <dbReference type="EMBL" id="PPQ75825.1"/>
    </source>
</evidence>
<organism evidence="1 2">
    <name type="scientific">Panaeolus cyanescens</name>
    <dbReference type="NCBI Taxonomy" id="181874"/>
    <lineage>
        <taxon>Eukaryota</taxon>
        <taxon>Fungi</taxon>
        <taxon>Dikarya</taxon>
        <taxon>Basidiomycota</taxon>
        <taxon>Agaricomycotina</taxon>
        <taxon>Agaricomycetes</taxon>
        <taxon>Agaricomycetidae</taxon>
        <taxon>Agaricales</taxon>
        <taxon>Agaricineae</taxon>
        <taxon>Galeropsidaceae</taxon>
        <taxon>Panaeolus</taxon>
    </lineage>
</organism>
<dbReference type="OrthoDB" id="3237066at2759"/>
<name>A0A409WBB7_9AGAR</name>
<dbReference type="Proteomes" id="UP000284842">
    <property type="component" value="Unassembled WGS sequence"/>
</dbReference>
<dbReference type="EMBL" id="NHTK01005637">
    <property type="protein sequence ID" value="PPQ75825.1"/>
    <property type="molecule type" value="Genomic_DNA"/>
</dbReference>
<evidence type="ECO:0000313" key="2">
    <source>
        <dbReference type="Proteomes" id="UP000284842"/>
    </source>
</evidence>
<protein>
    <submittedName>
        <fullName evidence="1">Uncharacterized protein</fullName>
    </submittedName>
</protein>
<dbReference type="InterPro" id="IPR032675">
    <property type="entry name" value="LRR_dom_sf"/>
</dbReference>
<dbReference type="STRING" id="181874.A0A409WBB7"/>
<accession>A0A409WBB7</accession>
<dbReference type="AlphaFoldDB" id="A0A409WBB7"/>